<evidence type="ECO:0000256" key="1">
    <source>
        <dbReference type="ARBA" id="ARBA00006484"/>
    </source>
</evidence>
<reference evidence="5 7" key="1">
    <citation type="submission" date="2017-12" db="EMBL/GenBank/DDBJ databases">
        <authorList>
            <person name="Paulsen S."/>
            <person name="Gram L.K."/>
        </authorList>
    </citation>
    <scope>NUCLEOTIDE SEQUENCE [LARGE SCALE GENOMIC DNA]</scope>
    <source>
        <strain evidence="5 7">S2231</strain>
        <strain evidence="4">S2233</strain>
    </source>
</reference>
<evidence type="ECO:0000256" key="2">
    <source>
        <dbReference type="ARBA" id="ARBA00023002"/>
    </source>
</evidence>
<comment type="caution">
    <text evidence="5">The sequence shown here is derived from an EMBL/GenBank/DDBJ whole genome shotgun (WGS) entry which is preliminary data.</text>
</comment>
<accession>A0A5S3XHZ6</accession>
<evidence type="ECO:0000256" key="3">
    <source>
        <dbReference type="RuleBase" id="RU000363"/>
    </source>
</evidence>
<reference evidence="6 7" key="2">
    <citation type="submission" date="2019-06" db="EMBL/GenBank/DDBJ databases">
        <title>Co-occurence of chitin degradation, pigmentation and bioactivity in marine Pseudoalteromonas.</title>
        <authorList>
            <person name="Sonnenschein E.C."/>
            <person name="Bech P.K."/>
        </authorList>
    </citation>
    <scope>NUCLEOTIDE SEQUENCE [LARGE SCALE GENOMIC DNA]</scope>
    <source>
        <strain evidence="7">S2231</strain>
        <strain evidence="4 6">S2233</strain>
    </source>
</reference>
<dbReference type="PANTHER" id="PTHR24320:SF148">
    <property type="entry name" value="NAD(P)-BINDING ROSSMANN-FOLD SUPERFAMILY PROTEIN"/>
    <property type="match status" value="1"/>
</dbReference>
<sequence>MIKKIMITGATDGIGLETAKQLATEGHHLLIHGRNDEKLQRVKQQLVAMSDATTIECYTADLSHPQHVVQLINTLKQHHNTLDVLINNAGVFKVPHTTTDAGLDVRFMVNTIAPYMLMQGLHALFNSTSRIINLSSAAQAPVNLDALAGRRSLDDMGAYAQSKLALTCFSHFMGIDNKEHGPAIIAVNPGSLLSSKMVHEGFGVEGKDISIGADILVQAALSDQFSNASGSYFDNDIQQFSQPHPHAIDAQKSAPILQFLTQLSDQYLAQG</sequence>
<dbReference type="AlphaFoldDB" id="A0A5S3XHZ6"/>
<evidence type="ECO:0000313" key="6">
    <source>
        <dbReference type="Proteomes" id="UP000305730"/>
    </source>
</evidence>
<comment type="similarity">
    <text evidence="1 3">Belongs to the short-chain dehydrogenases/reductases (SDR) family.</text>
</comment>
<organism evidence="5 7">
    <name type="scientific">Pseudoalteromonas citrea</name>
    <dbReference type="NCBI Taxonomy" id="43655"/>
    <lineage>
        <taxon>Bacteria</taxon>
        <taxon>Pseudomonadati</taxon>
        <taxon>Pseudomonadota</taxon>
        <taxon>Gammaproteobacteria</taxon>
        <taxon>Alteromonadales</taxon>
        <taxon>Pseudoalteromonadaceae</taxon>
        <taxon>Pseudoalteromonas</taxon>
    </lineage>
</organism>
<keyword evidence="6" id="KW-1185">Reference proteome</keyword>
<dbReference type="Proteomes" id="UP000305730">
    <property type="component" value="Unassembled WGS sequence"/>
</dbReference>
<dbReference type="PRINTS" id="PR00081">
    <property type="entry name" value="GDHRDH"/>
</dbReference>
<keyword evidence="2" id="KW-0560">Oxidoreductase</keyword>
<evidence type="ECO:0000313" key="5">
    <source>
        <dbReference type="EMBL" id="TMP53420.1"/>
    </source>
</evidence>
<dbReference type="PANTHER" id="PTHR24320">
    <property type="entry name" value="RETINOL DEHYDROGENASE"/>
    <property type="match status" value="1"/>
</dbReference>
<dbReference type="EMBL" id="PNCK01000067">
    <property type="protein sequence ID" value="TMP40793.1"/>
    <property type="molecule type" value="Genomic_DNA"/>
</dbReference>
<dbReference type="InterPro" id="IPR036291">
    <property type="entry name" value="NAD(P)-bd_dom_sf"/>
</dbReference>
<name>A0A5S3XHZ6_9GAMM</name>
<dbReference type="EMBL" id="PNCL01000150">
    <property type="protein sequence ID" value="TMP53420.1"/>
    <property type="molecule type" value="Genomic_DNA"/>
</dbReference>
<dbReference type="PRINTS" id="PR00080">
    <property type="entry name" value="SDRFAMILY"/>
</dbReference>
<proteinExistence type="inferred from homology"/>
<reference evidence="5" key="3">
    <citation type="submission" date="2019-09" db="EMBL/GenBank/DDBJ databases">
        <title>Co-occurence of chitin degradation, pigmentation and bioactivity in marine Pseudoalteromonas.</title>
        <authorList>
            <person name="Sonnenschein E.C."/>
            <person name="Bech P.K."/>
        </authorList>
    </citation>
    <scope>NUCLEOTIDE SEQUENCE</scope>
    <source>
        <strain evidence="5">S2231</strain>
    </source>
</reference>
<dbReference type="RefSeq" id="WP_138597905.1">
    <property type="nucleotide sequence ID" value="NZ_PNCK01000067.1"/>
</dbReference>
<protein>
    <submittedName>
        <fullName evidence="5">Oxidoreductase</fullName>
    </submittedName>
</protein>
<dbReference type="GO" id="GO:0016491">
    <property type="term" value="F:oxidoreductase activity"/>
    <property type="evidence" value="ECO:0007669"/>
    <property type="project" value="UniProtKB-KW"/>
</dbReference>
<evidence type="ECO:0000313" key="4">
    <source>
        <dbReference type="EMBL" id="TMP40793.1"/>
    </source>
</evidence>
<dbReference type="Proteomes" id="UP000307706">
    <property type="component" value="Unassembled WGS sequence"/>
</dbReference>
<dbReference type="OrthoDB" id="109589at2"/>
<dbReference type="InterPro" id="IPR002347">
    <property type="entry name" value="SDR_fam"/>
</dbReference>
<dbReference type="SUPFAM" id="SSF51735">
    <property type="entry name" value="NAD(P)-binding Rossmann-fold domains"/>
    <property type="match status" value="1"/>
</dbReference>
<dbReference type="Gene3D" id="3.40.50.720">
    <property type="entry name" value="NAD(P)-binding Rossmann-like Domain"/>
    <property type="match status" value="1"/>
</dbReference>
<dbReference type="Pfam" id="PF00106">
    <property type="entry name" value="adh_short"/>
    <property type="match status" value="1"/>
</dbReference>
<dbReference type="InterPro" id="IPR020904">
    <property type="entry name" value="Sc_DH/Rdtase_CS"/>
</dbReference>
<evidence type="ECO:0000313" key="7">
    <source>
        <dbReference type="Proteomes" id="UP000307706"/>
    </source>
</evidence>
<dbReference type="PROSITE" id="PS00061">
    <property type="entry name" value="ADH_SHORT"/>
    <property type="match status" value="1"/>
</dbReference>
<gene>
    <name evidence="5" type="ORF">CWB96_21275</name>
    <name evidence="4" type="ORF">CWB97_16895</name>
</gene>